<dbReference type="Pfam" id="PF08534">
    <property type="entry name" value="Redoxin"/>
    <property type="match status" value="1"/>
</dbReference>
<feature type="transmembrane region" description="Helical" evidence="4">
    <location>
        <begin position="109"/>
        <end position="130"/>
    </location>
</feature>
<dbReference type="GO" id="GO:0017004">
    <property type="term" value="P:cytochrome complex assembly"/>
    <property type="evidence" value="ECO:0007669"/>
    <property type="project" value="UniProtKB-KW"/>
</dbReference>
<reference evidence="6 7" key="1">
    <citation type="submission" date="2013-06" db="EMBL/GenBank/DDBJ databases">
        <title>Draft genome sequence of Thauera terpenica.</title>
        <authorList>
            <person name="Liu B."/>
            <person name="Frostegard A.H."/>
            <person name="Shapleigh J.P."/>
        </authorList>
    </citation>
    <scope>NUCLEOTIDE SEQUENCE [LARGE SCALE GENOMIC DNA]</scope>
    <source>
        <strain evidence="6 7">58Eu</strain>
    </source>
</reference>
<dbReference type="InterPro" id="IPR036249">
    <property type="entry name" value="Thioredoxin-like_sf"/>
</dbReference>
<dbReference type="AlphaFoldDB" id="S9ZJQ3"/>
<feature type="transmembrane region" description="Helical" evidence="4">
    <location>
        <begin position="6"/>
        <end position="28"/>
    </location>
</feature>
<dbReference type="PANTHER" id="PTHR42852:SF18">
    <property type="entry name" value="CHROMOSOME UNDETERMINED SCAFFOLD_47, WHOLE GENOME SHOTGUN SEQUENCE"/>
    <property type="match status" value="1"/>
</dbReference>
<keyword evidence="2" id="KW-0201">Cytochrome c-type biogenesis</keyword>
<dbReference type="InterPro" id="IPR013766">
    <property type="entry name" value="Thioredoxin_domain"/>
</dbReference>
<dbReference type="Gene3D" id="3.40.30.10">
    <property type="entry name" value="Glutaredoxin"/>
    <property type="match status" value="1"/>
</dbReference>
<dbReference type="InterPro" id="IPR013740">
    <property type="entry name" value="Redoxin"/>
</dbReference>
<sequence>MIGIGPFSIQVVTVFIALVLAWALARFVAQRLPDASPKAAGGMVFDALLWGLLAARLSFIAQWWEEYAAAPRSMIAIGDGGFTWWVGALVALAFVWWRTRARRALRPAVLAGIAGGVLAWLAAGGMFAMLHHSGPPLPELRLETLDARPVDLGSYRGRPVVLNLWATWCPPCRREMPAFEQAQAAFPNVAFVMVNQGQNAQQAQAFLERESLTLTDVLLDPSSRTMQEMGTRGLPTTLFFDTQGQLVASHVGELTIASLKDAIGRHFGRSPQSGTER</sequence>
<evidence type="ECO:0000256" key="1">
    <source>
        <dbReference type="ARBA" id="ARBA00004196"/>
    </source>
</evidence>
<accession>S9ZJQ3</accession>
<dbReference type="GO" id="GO:0030313">
    <property type="term" value="C:cell envelope"/>
    <property type="evidence" value="ECO:0007669"/>
    <property type="project" value="UniProtKB-SubCell"/>
</dbReference>
<feature type="transmembrane region" description="Helical" evidence="4">
    <location>
        <begin position="76"/>
        <end position="97"/>
    </location>
</feature>
<evidence type="ECO:0000259" key="5">
    <source>
        <dbReference type="PROSITE" id="PS51352"/>
    </source>
</evidence>
<dbReference type="Proteomes" id="UP000015455">
    <property type="component" value="Unassembled WGS sequence"/>
</dbReference>
<dbReference type="PATRIC" id="fig|1348657.5.peg.2796"/>
<evidence type="ECO:0000256" key="3">
    <source>
        <dbReference type="ARBA" id="ARBA00023284"/>
    </source>
</evidence>
<gene>
    <name evidence="6" type="ORF">M622_05205</name>
</gene>
<dbReference type="GO" id="GO:0008961">
    <property type="term" value="F:phosphatidylglycerol-prolipoprotein diacylglyceryl transferase activity"/>
    <property type="evidence" value="ECO:0007669"/>
    <property type="project" value="InterPro"/>
</dbReference>
<dbReference type="Pfam" id="PF01790">
    <property type="entry name" value="LGT"/>
    <property type="match status" value="1"/>
</dbReference>
<dbReference type="PANTHER" id="PTHR42852">
    <property type="entry name" value="THIOL:DISULFIDE INTERCHANGE PROTEIN DSBE"/>
    <property type="match status" value="1"/>
</dbReference>
<comment type="subcellular location">
    <subcellularLocation>
        <location evidence="1">Cell envelope</location>
    </subcellularLocation>
</comment>
<keyword evidence="4" id="KW-0812">Transmembrane</keyword>
<name>S9ZJQ3_9RHOO</name>
<dbReference type="GO" id="GO:0015036">
    <property type="term" value="F:disulfide oxidoreductase activity"/>
    <property type="evidence" value="ECO:0007669"/>
    <property type="project" value="UniProtKB-ARBA"/>
</dbReference>
<dbReference type="STRING" id="1348657.M622_05205"/>
<dbReference type="eggNOG" id="COG0526">
    <property type="taxonomic scope" value="Bacteria"/>
</dbReference>
<dbReference type="PROSITE" id="PS51352">
    <property type="entry name" value="THIOREDOXIN_2"/>
    <property type="match status" value="1"/>
</dbReference>
<organism evidence="6 7">
    <name type="scientific">Thauera terpenica 58Eu</name>
    <dbReference type="NCBI Taxonomy" id="1348657"/>
    <lineage>
        <taxon>Bacteria</taxon>
        <taxon>Pseudomonadati</taxon>
        <taxon>Pseudomonadota</taxon>
        <taxon>Betaproteobacteria</taxon>
        <taxon>Rhodocyclales</taxon>
        <taxon>Zoogloeaceae</taxon>
        <taxon>Thauera</taxon>
    </lineage>
</organism>
<evidence type="ECO:0000256" key="4">
    <source>
        <dbReference type="SAM" id="Phobius"/>
    </source>
</evidence>
<dbReference type="OrthoDB" id="9811352at2"/>
<dbReference type="SUPFAM" id="SSF52833">
    <property type="entry name" value="Thioredoxin-like"/>
    <property type="match status" value="1"/>
</dbReference>
<dbReference type="CDD" id="cd02966">
    <property type="entry name" value="TlpA_like_family"/>
    <property type="match status" value="1"/>
</dbReference>
<keyword evidence="7" id="KW-1185">Reference proteome</keyword>
<comment type="caution">
    <text evidence="6">The sequence shown here is derived from an EMBL/GenBank/DDBJ whole genome shotgun (WGS) entry which is preliminary data.</text>
</comment>
<dbReference type="InterPro" id="IPR050553">
    <property type="entry name" value="Thioredoxin_ResA/DsbE_sf"/>
</dbReference>
<proteinExistence type="predicted"/>
<keyword evidence="4" id="KW-1133">Transmembrane helix</keyword>
<evidence type="ECO:0000313" key="6">
    <source>
        <dbReference type="EMBL" id="EPZ14856.1"/>
    </source>
</evidence>
<keyword evidence="4" id="KW-0472">Membrane</keyword>
<protein>
    <recommendedName>
        <fullName evidence="5">Thioredoxin domain-containing protein</fullName>
    </recommendedName>
</protein>
<dbReference type="eggNOG" id="COG0682">
    <property type="taxonomic scope" value="Bacteria"/>
</dbReference>
<dbReference type="InterPro" id="IPR017937">
    <property type="entry name" value="Thioredoxin_CS"/>
</dbReference>
<feature type="transmembrane region" description="Helical" evidence="4">
    <location>
        <begin position="40"/>
        <end position="64"/>
    </location>
</feature>
<feature type="domain" description="Thioredoxin" evidence="5">
    <location>
        <begin position="131"/>
        <end position="268"/>
    </location>
</feature>
<dbReference type="GO" id="GO:0005886">
    <property type="term" value="C:plasma membrane"/>
    <property type="evidence" value="ECO:0007669"/>
    <property type="project" value="InterPro"/>
</dbReference>
<dbReference type="InterPro" id="IPR001640">
    <property type="entry name" value="Lgt"/>
</dbReference>
<dbReference type="EMBL" id="ATJV01000070">
    <property type="protein sequence ID" value="EPZ14856.1"/>
    <property type="molecule type" value="Genomic_DNA"/>
</dbReference>
<evidence type="ECO:0000313" key="7">
    <source>
        <dbReference type="Proteomes" id="UP000015455"/>
    </source>
</evidence>
<evidence type="ECO:0000256" key="2">
    <source>
        <dbReference type="ARBA" id="ARBA00022748"/>
    </source>
</evidence>
<dbReference type="GO" id="GO:0042158">
    <property type="term" value="P:lipoprotein biosynthetic process"/>
    <property type="evidence" value="ECO:0007669"/>
    <property type="project" value="InterPro"/>
</dbReference>
<dbReference type="PROSITE" id="PS00194">
    <property type="entry name" value="THIOREDOXIN_1"/>
    <property type="match status" value="1"/>
</dbReference>
<dbReference type="RefSeq" id="WP_021250198.1">
    <property type="nucleotide sequence ID" value="NZ_ATJV01000070.1"/>
</dbReference>
<keyword evidence="3" id="KW-0676">Redox-active center</keyword>